<feature type="compositionally biased region" description="Polar residues" evidence="2">
    <location>
        <begin position="201"/>
        <end position="220"/>
    </location>
</feature>
<dbReference type="EMBL" id="MU004190">
    <property type="protein sequence ID" value="KAF2494805.1"/>
    <property type="molecule type" value="Genomic_DNA"/>
</dbReference>
<dbReference type="OrthoDB" id="1923159at2759"/>
<feature type="compositionally biased region" description="Low complexity" evidence="2">
    <location>
        <begin position="460"/>
        <end position="470"/>
    </location>
</feature>
<feature type="region of interest" description="Disordered" evidence="2">
    <location>
        <begin position="40"/>
        <end position="64"/>
    </location>
</feature>
<dbReference type="Proteomes" id="UP000799750">
    <property type="component" value="Unassembled WGS sequence"/>
</dbReference>
<keyword evidence="1" id="KW-0175">Coiled coil</keyword>
<keyword evidence="4" id="KW-1185">Reference proteome</keyword>
<evidence type="ECO:0000313" key="4">
    <source>
        <dbReference type="Proteomes" id="UP000799750"/>
    </source>
</evidence>
<feature type="compositionally biased region" description="Basic and acidic residues" evidence="2">
    <location>
        <begin position="450"/>
        <end position="459"/>
    </location>
</feature>
<reference evidence="3" key="1">
    <citation type="journal article" date="2020" name="Stud. Mycol.">
        <title>101 Dothideomycetes genomes: a test case for predicting lifestyles and emergence of pathogens.</title>
        <authorList>
            <person name="Haridas S."/>
            <person name="Albert R."/>
            <person name="Binder M."/>
            <person name="Bloem J."/>
            <person name="Labutti K."/>
            <person name="Salamov A."/>
            <person name="Andreopoulos B."/>
            <person name="Baker S."/>
            <person name="Barry K."/>
            <person name="Bills G."/>
            <person name="Bluhm B."/>
            <person name="Cannon C."/>
            <person name="Castanera R."/>
            <person name="Culley D."/>
            <person name="Daum C."/>
            <person name="Ezra D."/>
            <person name="Gonzalez J."/>
            <person name="Henrissat B."/>
            <person name="Kuo A."/>
            <person name="Liang C."/>
            <person name="Lipzen A."/>
            <person name="Lutzoni F."/>
            <person name="Magnuson J."/>
            <person name="Mondo S."/>
            <person name="Nolan M."/>
            <person name="Ohm R."/>
            <person name="Pangilinan J."/>
            <person name="Park H.-J."/>
            <person name="Ramirez L."/>
            <person name="Alfaro M."/>
            <person name="Sun H."/>
            <person name="Tritt A."/>
            <person name="Yoshinaga Y."/>
            <person name="Zwiers L.-H."/>
            <person name="Turgeon B."/>
            <person name="Goodwin S."/>
            <person name="Spatafora J."/>
            <person name="Crous P."/>
            <person name="Grigoriev I."/>
        </authorList>
    </citation>
    <scope>NUCLEOTIDE SEQUENCE</scope>
    <source>
        <strain evidence="3">CBS 269.34</strain>
    </source>
</reference>
<evidence type="ECO:0000313" key="3">
    <source>
        <dbReference type="EMBL" id="KAF2494805.1"/>
    </source>
</evidence>
<feature type="compositionally biased region" description="Low complexity" evidence="2">
    <location>
        <begin position="241"/>
        <end position="250"/>
    </location>
</feature>
<feature type="compositionally biased region" description="Polar residues" evidence="2">
    <location>
        <begin position="665"/>
        <end position="678"/>
    </location>
</feature>
<feature type="coiled-coil region" evidence="1">
    <location>
        <begin position="807"/>
        <end position="841"/>
    </location>
</feature>
<gene>
    <name evidence="3" type="ORF">BU16DRAFT_550613</name>
</gene>
<feature type="compositionally biased region" description="Basic and acidic residues" evidence="2">
    <location>
        <begin position="380"/>
        <end position="407"/>
    </location>
</feature>
<name>A0A6A6QQY9_9PEZI</name>
<feature type="compositionally biased region" description="Polar residues" evidence="2">
    <location>
        <begin position="161"/>
        <end position="173"/>
    </location>
</feature>
<protein>
    <submittedName>
        <fullName evidence="3">Uncharacterized protein</fullName>
    </submittedName>
</protein>
<accession>A0A6A6QQY9</accession>
<feature type="region of interest" description="Disordered" evidence="2">
    <location>
        <begin position="698"/>
        <end position="720"/>
    </location>
</feature>
<feature type="compositionally biased region" description="Polar residues" evidence="2">
    <location>
        <begin position="702"/>
        <end position="713"/>
    </location>
</feature>
<feature type="compositionally biased region" description="Low complexity" evidence="2">
    <location>
        <begin position="302"/>
        <end position="312"/>
    </location>
</feature>
<feature type="region of interest" description="Disordered" evidence="2">
    <location>
        <begin position="106"/>
        <end position="499"/>
    </location>
</feature>
<dbReference type="AlphaFoldDB" id="A0A6A6QQY9"/>
<feature type="compositionally biased region" description="Basic and acidic residues" evidence="2">
    <location>
        <begin position="145"/>
        <end position="154"/>
    </location>
</feature>
<sequence length="846" mass="87889">MAITYEPEFAPSEQASLSVDALVNDADSYADAVGSHVLEQPRRATPTIPPGFSAPSTPKFPSDVPLRPHSRAGVAAITPAVPVIPATPVRPATPLRAVTPVILSVRQEKSAGRNPVGTPEVPRANAHSQVTPVRAKEAASATSKVLEKTPDSRKNIKSIGDSFTTKENTVSESPSKKVGKGKRAISDASSSIAPSPARQANVSPQKESKSNTRVVSTPSKRQPPGKLDISAATKLSESDLADSATTSAASKPDTQARNPRAVSLASTGSHPASPAVQSVGSPVKRSGPRTLRVVPTPKSENAPPLSASSAASTIPQLPTVGKLRSRQASVASLNQPGTPASDLISDNASITSASLSRANSPPPGSKVGTAPIRKKSKAQAKKDRQERAKQIAEERFTAMEESVKSSDPEPVQAPIIGRKKKAKKPVTSSNTTSAAPAMSQPASPKPTKHTKAEDSHDLAEASSSGAVSSAEARRSPTTNPVDIQSPVEEAPHSAKGRGEPTAASILTDLQRTGDLLASTLEFFKPLSASLAHTRNASPLTSPINPSAHPSPPDLKIHFSEADLDALAKKLPVHLGGEDGKPNSRTLITPQGKFLWGLSKELEERVLELEQRVEEVKGIARWHDTRKTSRRQNGDGPERNAYSDIHNGVLPAIATALKEAGAKLGKQSQTAASPTSNTKLPPKPAMSFDEALGYLNQWVLPNDSPTNQPRSEQASVGGPAPIPPSLAAAAKIVAAGGGDVNTIPIPDLENLGVFAAEVLGGYVVQGLESLVGAGLMGVPSYGASAYGKVGSAGHVGGAGVSSGAVLSVEEAEQAMLQSRKEAEQLEKKLNALVKRNKRMLAANTGGK</sequence>
<feature type="compositionally biased region" description="Basic and acidic residues" evidence="2">
    <location>
        <begin position="489"/>
        <end position="498"/>
    </location>
</feature>
<proteinExistence type="predicted"/>
<feature type="compositionally biased region" description="Low complexity" evidence="2">
    <location>
        <begin position="186"/>
        <end position="200"/>
    </location>
</feature>
<feature type="region of interest" description="Disordered" evidence="2">
    <location>
        <begin position="664"/>
        <end position="685"/>
    </location>
</feature>
<feature type="compositionally biased region" description="Polar residues" evidence="2">
    <location>
        <begin position="326"/>
        <end position="359"/>
    </location>
</feature>
<evidence type="ECO:0000256" key="1">
    <source>
        <dbReference type="SAM" id="Coils"/>
    </source>
</evidence>
<organism evidence="3 4">
    <name type="scientific">Lophium mytilinum</name>
    <dbReference type="NCBI Taxonomy" id="390894"/>
    <lineage>
        <taxon>Eukaryota</taxon>
        <taxon>Fungi</taxon>
        <taxon>Dikarya</taxon>
        <taxon>Ascomycota</taxon>
        <taxon>Pezizomycotina</taxon>
        <taxon>Dothideomycetes</taxon>
        <taxon>Pleosporomycetidae</taxon>
        <taxon>Mytilinidiales</taxon>
        <taxon>Mytilinidiaceae</taxon>
        <taxon>Lophium</taxon>
    </lineage>
</organism>
<feature type="compositionally biased region" description="Low complexity" evidence="2">
    <location>
        <begin position="433"/>
        <end position="442"/>
    </location>
</feature>
<evidence type="ECO:0000256" key="2">
    <source>
        <dbReference type="SAM" id="MobiDB-lite"/>
    </source>
</evidence>
<feature type="compositionally biased region" description="Polar residues" evidence="2">
    <location>
        <begin position="264"/>
        <end position="280"/>
    </location>
</feature>